<dbReference type="InterPro" id="IPR050708">
    <property type="entry name" value="T6SS_VgrG/RHS"/>
</dbReference>
<keyword evidence="4" id="KW-1185">Reference proteome</keyword>
<protein>
    <submittedName>
        <fullName evidence="3">RHS repeat-associated protein</fullName>
    </submittedName>
</protein>
<name>A0A2V3PI48_9BACT</name>
<dbReference type="InterPro" id="IPR028994">
    <property type="entry name" value="Integrin_alpha_N"/>
</dbReference>
<dbReference type="NCBIfam" id="TIGR01643">
    <property type="entry name" value="YD_repeat_2x"/>
    <property type="match status" value="3"/>
</dbReference>
<reference evidence="3 4" key="1">
    <citation type="submission" date="2018-03" db="EMBL/GenBank/DDBJ databases">
        <title>Genomic Encyclopedia of Archaeal and Bacterial Type Strains, Phase II (KMG-II): from individual species to whole genera.</title>
        <authorList>
            <person name="Goeker M."/>
        </authorList>
    </citation>
    <scope>NUCLEOTIDE SEQUENCE [LARGE SCALE GENOMIC DNA]</scope>
    <source>
        <strain evidence="3 4">DSM 100214</strain>
    </source>
</reference>
<evidence type="ECO:0000313" key="3">
    <source>
        <dbReference type="EMBL" id="PXV57151.1"/>
    </source>
</evidence>
<accession>A0A2V3PI48</accession>
<feature type="non-terminal residue" evidence="3">
    <location>
        <position position="1"/>
    </location>
</feature>
<dbReference type="InterPro" id="IPR056823">
    <property type="entry name" value="TEN-like_YD-shell"/>
</dbReference>
<sequence length="1655" mass="185309">LVSIIESTKLLYFILTCLIESCVACSFASSIKGNTDQQAWPGIFRGLFTLDYEGTGANKILKISEKTRDSQQNYSVHLFQFFNSSGLKEYDFQIDIPEDYVLYSNKDLLGGALRVYSTISRTYLTGDFIGEGFENLMYITHHTDFNDKKRPSTAVYVDFKQKEVQYNKVCFDVDPEDILCTIDFDGDGKSEIFHMNKKGMYVYSFDLKSGFKKIVDNPTTFLFPNKDSKNKKVPMSYLVGDINGDGKTDILFTPISAELYDSKDDADRNWTYYFSNGKDEFSRVVYYGPDSNFEKLTTFYPDNKYTLQDVDGNGLPDLVVLDQEGTVSVFRNIKGKFINEPLIAPEKVEKRSKLVISRVREANKLFPIMGIKERNLSLISNSVNQQENQLMSSSRSSYGVNTKYSYGVLTNKEVCTIGDKDSLSFPYNYLVEDIFVIKDTETSLNNLITSSTTYQYKNPVIHRHGLGFRGFEQITARDNLREKTSIQNFDPLMFGVLKSVQTPTMSVKNEYDTLFLGNRRVQVLLEKEVQNDILNGTTKTSVFEYDAYGNMTGQSVDYGEKIKSVRSNTLENINTDNLYLLALVKEEKQTETRDGVSSVTRSNIEYNSLYLPDNKKSYYNDNLVSEEKYKYDSFNNLVQIQSRNYTSENWLTRFFEHDFLGRVIKETNSLGLFTEFVYDNKNLLQSAKNHKGHITAYKYDAWGRNISTTYPDGTMESTSLAWTDSPANALIVSTTTATGQPDVQTYYDALGREVRKGQKRFDGVYLYTDNIYDNLGRIKKSSLPFRGSSPTHWNTYEYDSYDRIKVLNYASDKKDIYTYGKLQTRSDIDGVASIKTYDVSGQVISVEDAAGTIIYKYRPDGQTSSIVAPGNIETSFEYDKYGRQTAINDPSAGTKRFEFDAAGNIYKETDARGKVTKMAYDDYNRLTGKEIVGELTTTYSFNPDGLLTGESSSNDTSITYTYDDLFKLKTEKEAIVDGKWLQKTYTYGAGNLLSTDYTSQSGDIVTENYIYTNGHNTEIKLDNATSVWKLTGENNMGMPASSSTGVLSRTYGYNSFGLPTLRVIKNGTTAIQDFSYNIDPQTGNLTWRKDNTRNLREGFTYDRLNRLTGFGDKKMSYDMKGNITYFPNVGQFKYSSPKPYALTTIASCQVEDLDGLQNYRRGQTVTYTNMMRPLSISENNRVTTFTYNGNGDRVKMLTQRGDTTELERYYIGGQYEIDKTIAGTSERLYLGGDAYSAAAVYVKQGSGAWQILYIGRDYLGSITHVIDATGTLKQELSYNPWGRLRNPITHELFAVGNEIAPILGNRGYTGHEHLANYGLINMNARLYDPVVGRFLSPDPYVQAPDFSQNFNRYSYCWNNPLRYNDLTGEYVIVDDLIAAAIGGTVNLIGNAIAGNVNSWGQGFSYFGVGAVAGWTTIYAGPVVGGMIVAGGNSVVQQSFEYGFGNISWEQVGNSTMMGGITGAISAGVGGLVQAPLNSAFSGIASPVLRQSLIQSSVGTASGFVTNTTMAKINGSNWGEALSAGRDGAIWGATFGFAGGAVTGLRYARKEGLSPWTGRDKLTIDKVFDNPKILKGVSKEAVQRQLGNTEGWEEGTLRAGRSEGQGWTLRELNSQKTDYTDRYIQYSPGSSRHYNGDPYFKVSSGKTGTIRFPASK</sequence>
<dbReference type="NCBIfam" id="TIGR03696">
    <property type="entry name" value="Rhs_assc_core"/>
    <property type="match status" value="1"/>
</dbReference>
<dbReference type="PANTHER" id="PTHR32305:SF15">
    <property type="entry name" value="PROTEIN RHSA-RELATED"/>
    <property type="match status" value="1"/>
</dbReference>
<proteinExistence type="predicted"/>
<keyword evidence="1" id="KW-0677">Repeat</keyword>
<dbReference type="PANTHER" id="PTHR32305">
    <property type="match status" value="1"/>
</dbReference>
<evidence type="ECO:0000313" key="4">
    <source>
        <dbReference type="Proteomes" id="UP000247973"/>
    </source>
</evidence>
<evidence type="ECO:0000256" key="1">
    <source>
        <dbReference type="ARBA" id="ARBA00022737"/>
    </source>
</evidence>
<gene>
    <name evidence="3" type="ORF">CLV62_1541</name>
</gene>
<dbReference type="Pfam" id="PF25023">
    <property type="entry name" value="TEN_YD-shell"/>
    <property type="match status" value="1"/>
</dbReference>
<dbReference type="SUPFAM" id="SSF69318">
    <property type="entry name" value="Integrin alpha N-terminal domain"/>
    <property type="match status" value="1"/>
</dbReference>
<dbReference type="InterPro" id="IPR022385">
    <property type="entry name" value="Rhs_assc_core"/>
</dbReference>
<evidence type="ECO:0000259" key="2">
    <source>
        <dbReference type="Pfam" id="PF25023"/>
    </source>
</evidence>
<comment type="caution">
    <text evidence="3">The sequence shown here is derived from an EMBL/GenBank/DDBJ whole genome shotgun (WGS) entry which is preliminary data.</text>
</comment>
<dbReference type="InterPro" id="IPR006530">
    <property type="entry name" value="YD"/>
</dbReference>
<dbReference type="EMBL" id="QICL01000054">
    <property type="protein sequence ID" value="PXV57151.1"/>
    <property type="molecule type" value="Genomic_DNA"/>
</dbReference>
<feature type="domain" description="Teneurin-like YD-shell" evidence="2">
    <location>
        <begin position="836"/>
        <end position="1004"/>
    </location>
</feature>
<dbReference type="Proteomes" id="UP000247973">
    <property type="component" value="Unassembled WGS sequence"/>
</dbReference>
<organism evidence="3 4">
    <name type="scientific">Dysgonomonas alginatilytica</name>
    <dbReference type="NCBI Taxonomy" id="1605892"/>
    <lineage>
        <taxon>Bacteria</taxon>
        <taxon>Pseudomonadati</taxon>
        <taxon>Bacteroidota</taxon>
        <taxon>Bacteroidia</taxon>
        <taxon>Bacteroidales</taxon>
        <taxon>Dysgonomonadaceae</taxon>
        <taxon>Dysgonomonas</taxon>
    </lineage>
</organism>
<dbReference type="Gene3D" id="2.180.10.10">
    <property type="entry name" value="RHS repeat-associated core"/>
    <property type="match status" value="2"/>
</dbReference>